<protein>
    <submittedName>
        <fullName evidence="2">Uncharacterized protein</fullName>
    </submittedName>
</protein>
<keyword evidence="3" id="KW-1185">Reference proteome</keyword>
<evidence type="ECO:0000313" key="2">
    <source>
        <dbReference type="EMBL" id="KIH46359.1"/>
    </source>
</evidence>
<reference evidence="2 3" key="1">
    <citation type="submission" date="2013-12" db="EMBL/GenBank/DDBJ databases">
        <title>Draft genome of the parsitic nematode Ancylostoma duodenale.</title>
        <authorList>
            <person name="Mitreva M."/>
        </authorList>
    </citation>
    <scope>NUCLEOTIDE SEQUENCE [LARGE SCALE GENOMIC DNA]</scope>
    <source>
        <strain evidence="2 3">Zhejiang</strain>
    </source>
</reference>
<sequence length="92" mass="10457">MNRSSIWMNLPTREATGTVRERTPPPSVAPTLETDHSWFGTIDELKTTIIDDWEDVESDFLSESDESAEQYAESPLRSSFQPERANSLLNLL</sequence>
<dbReference type="AlphaFoldDB" id="A0A0C2FI49"/>
<dbReference type="EMBL" id="KN769480">
    <property type="protein sequence ID" value="KIH46359.1"/>
    <property type="molecule type" value="Genomic_DNA"/>
</dbReference>
<feature type="region of interest" description="Disordered" evidence="1">
    <location>
        <begin position="60"/>
        <end position="79"/>
    </location>
</feature>
<evidence type="ECO:0000256" key="1">
    <source>
        <dbReference type="SAM" id="MobiDB-lite"/>
    </source>
</evidence>
<name>A0A0C2FI49_9BILA</name>
<evidence type="ECO:0000313" key="3">
    <source>
        <dbReference type="Proteomes" id="UP000054047"/>
    </source>
</evidence>
<accession>A0A0C2FI49</accession>
<dbReference type="OrthoDB" id="5896604at2759"/>
<feature type="region of interest" description="Disordered" evidence="1">
    <location>
        <begin position="1"/>
        <end position="33"/>
    </location>
</feature>
<gene>
    <name evidence="2" type="ORF">ANCDUO_23590</name>
</gene>
<organism evidence="2 3">
    <name type="scientific">Ancylostoma duodenale</name>
    <dbReference type="NCBI Taxonomy" id="51022"/>
    <lineage>
        <taxon>Eukaryota</taxon>
        <taxon>Metazoa</taxon>
        <taxon>Ecdysozoa</taxon>
        <taxon>Nematoda</taxon>
        <taxon>Chromadorea</taxon>
        <taxon>Rhabditida</taxon>
        <taxon>Rhabditina</taxon>
        <taxon>Rhabditomorpha</taxon>
        <taxon>Strongyloidea</taxon>
        <taxon>Ancylostomatidae</taxon>
        <taxon>Ancylostomatinae</taxon>
        <taxon>Ancylostoma</taxon>
    </lineage>
</organism>
<proteinExistence type="predicted"/>
<dbReference type="Proteomes" id="UP000054047">
    <property type="component" value="Unassembled WGS sequence"/>
</dbReference>